<feature type="domain" description="STAS" evidence="2">
    <location>
        <begin position="32"/>
        <end position="117"/>
    </location>
</feature>
<dbReference type="AlphaFoldDB" id="A0A7C4RQE9"/>
<dbReference type="Pfam" id="PF01740">
    <property type="entry name" value="STAS"/>
    <property type="match status" value="1"/>
</dbReference>
<keyword evidence="1" id="KW-1133">Transmembrane helix</keyword>
<dbReference type="EMBL" id="DSUH01000009">
    <property type="protein sequence ID" value="HGU31256.1"/>
    <property type="molecule type" value="Genomic_DNA"/>
</dbReference>
<protein>
    <submittedName>
        <fullName evidence="3">MlaE family lipid ABC transporter permease subunit</fullName>
    </submittedName>
</protein>
<evidence type="ECO:0000259" key="2">
    <source>
        <dbReference type="PROSITE" id="PS50801"/>
    </source>
</evidence>
<comment type="caution">
    <text evidence="3">The sequence shown here is derived from an EMBL/GenBank/DDBJ whole genome shotgun (WGS) entry which is preliminary data.</text>
</comment>
<evidence type="ECO:0000313" key="3">
    <source>
        <dbReference type="EMBL" id="HGU31256.1"/>
    </source>
</evidence>
<feature type="transmembrane region" description="Helical" evidence="1">
    <location>
        <begin position="182"/>
        <end position="202"/>
    </location>
</feature>
<dbReference type="InterPro" id="IPR036513">
    <property type="entry name" value="STAS_dom_sf"/>
</dbReference>
<dbReference type="NCBIfam" id="TIGR00056">
    <property type="entry name" value="MlaE family lipid ABC transporter permease subunit"/>
    <property type="match status" value="1"/>
</dbReference>
<dbReference type="PROSITE" id="PS50801">
    <property type="entry name" value="STAS"/>
    <property type="match status" value="1"/>
</dbReference>
<reference evidence="3" key="1">
    <citation type="journal article" date="2020" name="mSystems">
        <title>Genome- and Community-Level Interaction Insights into Carbon Utilization and Element Cycling Functions of Hydrothermarchaeota in Hydrothermal Sediment.</title>
        <authorList>
            <person name="Zhou Z."/>
            <person name="Liu Y."/>
            <person name="Xu W."/>
            <person name="Pan J."/>
            <person name="Luo Z.H."/>
            <person name="Li M."/>
        </authorList>
    </citation>
    <scope>NUCLEOTIDE SEQUENCE [LARGE SCALE GENOMIC DNA]</scope>
    <source>
        <strain evidence="3">SpSt-477</strain>
    </source>
</reference>
<dbReference type="InterPro" id="IPR003453">
    <property type="entry name" value="ABC_MlaE_roteobac"/>
</dbReference>
<feature type="transmembrane region" description="Helical" evidence="1">
    <location>
        <begin position="144"/>
        <end position="162"/>
    </location>
</feature>
<name>A0A7C4RQE9_9BACT</name>
<gene>
    <name evidence="3" type="ORF">ENS29_00195</name>
</gene>
<feature type="transmembrane region" description="Helical" evidence="1">
    <location>
        <begin position="282"/>
        <end position="307"/>
    </location>
</feature>
<keyword evidence="1" id="KW-0472">Membrane</keyword>
<keyword evidence="1" id="KW-0812">Transmembrane</keyword>
<proteinExistence type="inferred from homology"/>
<feature type="transmembrane region" description="Helical" evidence="1">
    <location>
        <begin position="214"/>
        <end position="238"/>
    </location>
</feature>
<dbReference type="PANTHER" id="PTHR30188">
    <property type="entry name" value="ABC TRANSPORTER PERMEASE PROTEIN-RELATED"/>
    <property type="match status" value="1"/>
</dbReference>
<sequence length="388" mass="41976">MEASPPPETSSLRSSEPPPGLITVLDGTTLRIRLQGRIDRSTCSDILERVPDCFRMTSLETIEIDFSETTRFDDYGVLVLLEIRRCAHRLGKTVFLVNIGDGVSKILGLTGFDRMIERSGIDRPSPPNALIRLGAFVIECFQNAGSVVSFLGNLLLLFLYVLRHPTSLRYDDTVLHMRTTGVDALPIVGLISFLLGLIMAFMSSLQLAQFGANVFVASLVALAMVSELGPIMTAIVIAGRSGSAYAAEIATMGISEEIDALKTMGFDPVLFLALPRMVASMLMIPILTLFSDIFAIAGGLLVGVTMLDLTPVTYMSQTVKSLRLFDVLWGMLKSGVFAFLISWVGCLRGFQARGGASAVGHAATSSVVTSIFLIILFDSIFAVVRSYL</sequence>
<evidence type="ECO:0000256" key="1">
    <source>
        <dbReference type="RuleBase" id="RU362044"/>
    </source>
</evidence>
<dbReference type="GO" id="GO:0005548">
    <property type="term" value="F:phospholipid transporter activity"/>
    <property type="evidence" value="ECO:0007669"/>
    <property type="project" value="TreeGrafter"/>
</dbReference>
<dbReference type="GO" id="GO:0043190">
    <property type="term" value="C:ATP-binding cassette (ABC) transporter complex"/>
    <property type="evidence" value="ECO:0007669"/>
    <property type="project" value="InterPro"/>
</dbReference>
<dbReference type="Pfam" id="PF02405">
    <property type="entry name" value="MlaE"/>
    <property type="match status" value="1"/>
</dbReference>
<dbReference type="InterPro" id="IPR002645">
    <property type="entry name" value="STAS_dom"/>
</dbReference>
<feature type="transmembrane region" description="Helical" evidence="1">
    <location>
        <begin position="327"/>
        <end position="350"/>
    </location>
</feature>
<dbReference type="CDD" id="cd07043">
    <property type="entry name" value="STAS_anti-anti-sigma_factors"/>
    <property type="match status" value="1"/>
</dbReference>
<dbReference type="SUPFAM" id="SSF52091">
    <property type="entry name" value="SpoIIaa-like"/>
    <property type="match status" value="1"/>
</dbReference>
<comment type="similarity">
    <text evidence="1">Belongs to the MlaE permease family.</text>
</comment>
<feature type="transmembrane region" description="Helical" evidence="1">
    <location>
        <begin position="362"/>
        <end position="384"/>
    </location>
</feature>
<dbReference type="Gene3D" id="3.30.750.24">
    <property type="entry name" value="STAS domain"/>
    <property type="match status" value="1"/>
</dbReference>
<organism evidence="3">
    <name type="scientific">Desulfatirhabdium butyrativorans</name>
    <dbReference type="NCBI Taxonomy" id="340467"/>
    <lineage>
        <taxon>Bacteria</taxon>
        <taxon>Pseudomonadati</taxon>
        <taxon>Thermodesulfobacteriota</taxon>
        <taxon>Desulfobacteria</taxon>
        <taxon>Desulfobacterales</taxon>
        <taxon>Desulfatirhabdiaceae</taxon>
        <taxon>Desulfatirhabdium</taxon>
    </lineage>
</organism>
<dbReference type="PANTHER" id="PTHR30188:SF3">
    <property type="entry name" value="ABC TRANSPORTER PERMEASE"/>
    <property type="match status" value="1"/>
</dbReference>
<dbReference type="InterPro" id="IPR030802">
    <property type="entry name" value="Permease_MalE"/>
</dbReference>
<accession>A0A7C4RQE9</accession>